<evidence type="ECO:0000256" key="3">
    <source>
        <dbReference type="ARBA" id="ARBA00023242"/>
    </source>
</evidence>
<dbReference type="SMART" id="SM00906">
    <property type="entry name" value="Fungal_trans"/>
    <property type="match status" value="1"/>
</dbReference>
<dbReference type="InterPro" id="IPR050613">
    <property type="entry name" value="Sec_Metabolite_Reg"/>
</dbReference>
<keyword evidence="7" id="KW-1185">Reference proteome</keyword>
<evidence type="ECO:0000313" key="6">
    <source>
        <dbReference type="EMBL" id="KAK1762297.1"/>
    </source>
</evidence>
<evidence type="ECO:0000256" key="1">
    <source>
        <dbReference type="ARBA" id="ARBA00004123"/>
    </source>
</evidence>
<dbReference type="GO" id="GO:0003677">
    <property type="term" value="F:DNA binding"/>
    <property type="evidence" value="ECO:0007669"/>
    <property type="project" value="InterPro"/>
</dbReference>
<dbReference type="PANTHER" id="PTHR31001:SF45">
    <property type="entry name" value="ZN(II)2CYS6 TRANSCRIPTION FACTOR (EUROFUNG)"/>
    <property type="match status" value="1"/>
</dbReference>
<keyword evidence="2" id="KW-0479">Metal-binding</keyword>
<dbReference type="Pfam" id="PF04082">
    <property type="entry name" value="Fungal_trans"/>
    <property type="match status" value="1"/>
</dbReference>
<dbReference type="InterPro" id="IPR036864">
    <property type="entry name" value="Zn2-C6_fun-type_DNA-bd_sf"/>
</dbReference>
<dbReference type="SMART" id="SM00066">
    <property type="entry name" value="GAL4"/>
    <property type="match status" value="1"/>
</dbReference>
<dbReference type="PROSITE" id="PS50048">
    <property type="entry name" value="ZN2_CY6_FUNGAL_2"/>
    <property type="match status" value="1"/>
</dbReference>
<organism evidence="6 7">
    <name type="scientific">Phialemonium atrogriseum</name>
    <dbReference type="NCBI Taxonomy" id="1093897"/>
    <lineage>
        <taxon>Eukaryota</taxon>
        <taxon>Fungi</taxon>
        <taxon>Dikarya</taxon>
        <taxon>Ascomycota</taxon>
        <taxon>Pezizomycotina</taxon>
        <taxon>Sordariomycetes</taxon>
        <taxon>Sordariomycetidae</taxon>
        <taxon>Cephalothecales</taxon>
        <taxon>Cephalothecaceae</taxon>
        <taxon>Phialemonium</taxon>
    </lineage>
</organism>
<dbReference type="Pfam" id="PF00172">
    <property type="entry name" value="Zn_clus"/>
    <property type="match status" value="1"/>
</dbReference>
<accession>A0AAJ0FCN9</accession>
<dbReference type="Proteomes" id="UP001244011">
    <property type="component" value="Unassembled WGS sequence"/>
</dbReference>
<protein>
    <recommendedName>
        <fullName evidence="5">Zn(2)-C6 fungal-type domain-containing protein</fullName>
    </recommendedName>
</protein>
<proteinExistence type="predicted"/>
<evidence type="ECO:0000259" key="5">
    <source>
        <dbReference type="PROSITE" id="PS50048"/>
    </source>
</evidence>
<dbReference type="Gene3D" id="4.10.240.10">
    <property type="entry name" value="Zn(2)-C6 fungal-type DNA-binding domain"/>
    <property type="match status" value="1"/>
</dbReference>
<dbReference type="EMBL" id="MU839039">
    <property type="protein sequence ID" value="KAK1762297.1"/>
    <property type="molecule type" value="Genomic_DNA"/>
</dbReference>
<gene>
    <name evidence="6" type="ORF">QBC33DRAFT_552228</name>
</gene>
<dbReference type="InterPro" id="IPR001138">
    <property type="entry name" value="Zn2Cys6_DnaBD"/>
</dbReference>
<sequence length="731" mass="82029">MSALQPTHEQSYPAPSAPSLQSQKPQRVLACVLCQQRKIKCNRKFPCANCIRSGTSCVPATLTARRRRRRFPERELLDRVRKYEDLLLQNNVKFEPLRTDPAAKENASPKAEDTNDSDEEQPEAAGVKAEPPYPSDTAKDERAYRVKNFWHAMSKWSRDPDDDSDSSQDDVLEATVKRAWDQLYTDNDRLLLSSRETTVDLSTLHPDPVQIFRLWQIYLDNVDPLLKVTYTPVLQGRIIEAASNISSISPALEALMFSIYCAAIQSLAGDDCHAIFGSSEEDLLTAYQFGCEQALLNCGFLRSSDYDCLTALFLYLISAGHRTDPRSLSSTLGVAIRIAQRMGLHSESANAECPPLEAEMRRRLWWSLVLFDTRIGEMADYKAGMLAAAWDCRTPLNVNDCDLRQELKEPPAVQGRSTEALFAVVRSELGDFVRHAAFYLDFTSLTSKSIARDGQRGHIPEGSGLATLERKVEDKYLQFCDPENPLQFMTIWMTRGYLAKCRLIEHYWRYSPSSAQQTEVQRDAALSHAFAMLDSDTKIKTSPLTKGYLWLIQFYFPFPAYLHIVQELKRRPVGERAEQAWEVMSANYDARFALVSTEDNPLIAMLARIVSQAWESREATFGESGQPVSPPRIVSGLRRYMARMAPNAQKADTEQPNAALAMDMDRRLPVSMPTAFGGHGLLGGMGGQDSYAGTGPGVFPYPNFPGESPLDVDVAQLNWGVMDWNLGARRG</sequence>
<evidence type="ECO:0000256" key="4">
    <source>
        <dbReference type="SAM" id="MobiDB-lite"/>
    </source>
</evidence>
<feature type="compositionally biased region" description="Polar residues" evidence="4">
    <location>
        <begin position="1"/>
        <end position="10"/>
    </location>
</feature>
<comment type="caution">
    <text evidence="6">The sequence shown here is derived from an EMBL/GenBank/DDBJ whole genome shotgun (WGS) entry which is preliminary data.</text>
</comment>
<dbReference type="SUPFAM" id="SSF57701">
    <property type="entry name" value="Zn2/Cys6 DNA-binding domain"/>
    <property type="match status" value="1"/>
</dbReference>
<dbReference type="CDD" id="cd00067">
    <property type="entry name" value="GAL4"/>
    <property type="match status" value="1"/>
</dbReference>
<feature type="region of interest" description="Disordered" evidence="4">
    <location>
        <begin position="97"/>
        <end position="138"/>
    </location>
</feature>
<evidence type="ECO:0000313" key="7">
    <source>
        <dbReference type="Proteomes" id="UP001244011"/>
    </source>
</evidence>
<dbReference type="GO" id="GO:0008270">
    <property type="term" value="F:zinc ion binding"/>
    <property type="evidence" value="ECO:0007669"/>
    <property type="project" value="InterPro"/>
</dbReference>
<evidence type="ECO:0000256" key="2">
    <source>
        <dbReference type="ARBA" id="ARBA00022723"/>
    </source>
</evidence>
<name>A0AAJ0FCN9_9PEZI</name>
<dbReference type="InterPro" id="IPR007219">
    <property type="entry name" value="XnlR_reg_dom"/>
</dbReference>
<dbReference type="RefSeq" id="XP_060278510.1">
    <property type="nucleotide sequence ID" value="XM_060429282.1"/>
</dbReference>
<comment type="subcellular location">
    <subcellularLocation>
        <location evidence="1">Nucleus</location>
    </subcellularLocation>
</comment>
<feature type="region of interest" description="Disordered" evidence="4">
    <location>
        <begin position="1"/>
        <end position="21"/>
    </location>
</feature>
<reference evidence="6" key="1">
    <citation type="submission" date="2023-06" db="EMBL/GenBank/DDBJ databases">
        <title>Genome-scale phylogeny and comparative genomics of the fungal order Sordariales.</title>
        <authorList>
            <consortium name="Lawrence Berkeley National Laboratory"/>
            <person name="Hensen N."/>
            <person name="Bonometti L."/>
            <person name="Westerberg I."/>
            <person name="Brannstrom I.O."/>
            <person name="Guillou S."/>
            <person name="Cros-Aarteil S."/>
            <person name="Calhoun S."/>
            <person name="Haridas S."/>
            <person name="Kuo A."/>
            <person name="Mondo S."/>
            <person name="Pangilinan J."/>
            <person name="Riley R."/>
            <person name="Labutti K."/>
            <person name="Andreopoulos B."/>
            <person name="Lipzen A."/>
            <person name="Chen C."/>
            <person name="Yanf M."/>
            <person name="Daum C."/>
            <person name="Ng V."/>
            <person name="Clum A."/>
            <person name="Steindorff A."/>
            <person name="Ohm R."/>
            <person name="Martin F."/>
            <person name="Silar P."/>
            <person name="Natvig D."/>
            <person name="Lalanne C."/>
            <person name="Gautier V."/>
            <person name="Ament-Velasquez S.L."/>
            <person name="Kruys A."/>
            <person name="Hutchinson M.I."/>
            <person name="Powell A.J."/>
            <person name="Barry K."/>
            <person name="Miller A.N."/>
            <person name="Grigoriev I.V."/>
            <person name="Debuchy R."/>
            <person name="Gladieux P."/>
            <person name="Thoren M.H."/>
            <person name="Johannesson H."/>
        </authorList>
    </citation>
    <scope>NUCLEOTIDE SEQUENCE</scope>
    <source>
        <strain evidence="6">8032-3</strain>
    </source>
</reference>
<dbReference type="AlphaFoldDB" id="A0AAJ0FCN9"/>
<dbReference type="GO" id="GO:0005634">
    <property type="term" value="C:nucleus"/>
    <property type="evidence" value="ECO:0007669"/>
    <property type="project" value="UniProtKB-SubCell"/>
</dbReference>
<keyword evidence="3" id="KW-0539">Nucleus</keyword>
<dbReference type="PANTHER" id="PTHR31001">
    <property type="entry name" value="UNCHARACTERIZED TRANSCRIPTIONAL REGULATORY PROTEIN"/>
    <property type="match status" value="1"/>
</dbReference>
<dbReference type="GO" id="GO:0000981">
    <property type="term" value="F:DNA-binding transcription factor activity, RNA polymerase II-specific"/>
    <property type="evidence" value="ECO:0007669"/>
    <property type="project" value="InterPro"/>
</dbReference>
<dbReference type="GO" id="GO:0006351">
    <property type="term" value="P:DNA-templated transcription"/>
    <property type="evidence" value="ECO:0007669"/>
    <property type="project" value="InterPro"/>
</dbReference>
<dbReference type="GeneID" id="85312469"/>
<feature type="domain" description="Zn(2)-C6 fungal-type" evidence="5">
    <location>
        <begin position="30"/>
        <end position="58"/>
    </location>
</feature>
<dbReference type="CDD" id="cd12148">
    <property type="entry name" value="fungal_TF_MHR"/>
    <property type="match status" value="1"/>
</dbReference>